<protein>
    <submittedName>
        <fullName evidence="3">Uncharacterized protein</fullName>
    </submittedName>
</protein>
<dbReference type="EMBL" id="CAJSTJ010000132">
    <property type="protein sequence ID" value="CAG7560116.1"/>
    <property type="molecule type" value="Genomic_DNA"/>
</dbReference>
<comment type="caution">
    <text evidence="3">The sequence shown here is derived from an EMBL/GenBank/DDBJ whole genome shotgun (WGS) entry which is preliminary data.</text>
</comment>
<sequence>MVAIHTFQALAVAAIALPFVIEAAPTPAIPNPNIWNMGVKPEATRSPGSGIILEPSIPQTGEGLERIKKTMKEIADEQKKRIQTSNRHDFSSLFPSVLSTYRGIPDDDDDSEEHEHQPEKRDIADGIVNDTESAYDTVRHKILGENKTTTAHEPRYHRLEQIADRPVLLHKLKTNKVVPQKEADEKQQ</sequence>
<reference evidence="3" key="1">
    <citation type="submission" date="2021-05" db="EMBL/GenBank/DDBJ databases">
        <authorList>
            <person name="Khan N."/>
        </authorList>
    </citation>
    <scope>NUCLEOTIDE SEQUENCE</scope>
</reference>
<organism evidence="3 4">
    <name type="scientific">Fusarium equiseti</name>
    <name type="common">Fusarium scirpi</name>
    <dbReference type="NCBI Taxonomy" id="61235"/>
    <lineage>
        <taxon>Eukaryota</taxon>
        <taxon>Fungi</taxon>
        <taxon>Dikarya</taxon>
        <taxon>Ascomycota</taxon>
        <taxon>Pezizomycotina</taxon>
        <taxon>Sordariomycetes</taxon>
        <taxon>Hypocreomycetidae</taxon>
        <taxon>Hypocreales</taxon>
        <taxon>Nectriaceae</taxon>
        <taxon>Fusarium</taxon>
        <taxon>Fusarium incarnatum-equiseti species complex</taxon>
    </lineage>
</organism>
<accession>A0A8J2IRB4</accession>
<dbReference type="Proteomes" id="UP000693738">
    <property type="component" value="Unassembled WGS sequence"/>
</dbReference>
<proteinExistence type="predicted"/>
<evidence type="ECO:0000256" key="1">
    <source>
        <dbReference type="SAM" id="MobiDB-lite"/>
    </source>
</evidence>
<evidence type="ECO:0000256" key="2">
    <source>
        <dbReference type="SAM" id="SignalP"/>
    </source>
</evidence>
<name>A0A8J2IRB4_FUSEQ</name>
<feature type="chain" id="PRO_5035260534" evidence="2">
    <location>
        <begin position="24"/>
        <end position="188"/>
    </location>
</feature>
<keyword evidence="2" id="KW-0732">Signal</keyword>
<evidence type="ECO:0000313" key="3">
    <source>
        <dbReference type="EMBL" id="CAG7560116.1"/>
    </source>
</evidence>
<feature type="compositionally biased region" description="Basic and acidic residues" evidence="1">
    <location>
        <begin position="113"/>
        <end position="124"/>
    </location>
</feature>
<dbReference type="AlphaFoldDB" id="A0A8J2IRB4"/>
<feature type="region of interest" description="Disordered" evidence="1">
    <location>
        <begin position="101"/>
        <end position="129"/>
    </location>
</feature>
<feature type="signal peptide" evidence="2">
    <location>
        <begin position="1"/>
        <end position="23"/>
    </location>
</feature>
<gene>
    <name evidence="3" type="ORF">FEQUK3_LOCUS5875</name>
</gene>
<evidence type="ECO:0000313" key="4">
    <source>
        <dbReference type="Proteomes" id="UP000693738"/>
    </source>
</evidence>